<name>D6TR70_KTERA</name>
<organism evidence="1 2">
    <name type="scientific">Ktedonobacter racemifer DSM 44963</name>
    <dbReference type="NCBI Taxonomy" id="485913"/>
    <lineage>
        <taxon>Bacteria</taxon>
        <taxon>Bacillati</taxon>
        <taxon>Chloroflexota</taxon>
        <taxon>Ktedonobacteria</taxon>
        <taxon>Ktedonobacterales</taxon>
        <taxon>Ktedonobacteraceae</taxon>
        <taxon>Ktedonobacter</taxon>
    </lineage>
</organism>
<evidence type="ECO:0000313" key="2">
    <source>
        <dbReference type="Proteomes" id="UP000004508"/>
    </source>
</evidence>
<dbReference type="AlphaFoldDB" id="D6TR70"/>
<evidence type="ECO:0000313" key="1">
    <source>
        <dbReference type="EMBL" id="EFH87769.1"/>
    </source>
</evidence>
<comment type="caution">
    <text evidence="1">The sequence shown here is derived from an EMBL/GenBank/DDBJ whole genome shotgun (WGS) entry which is preliminary data.</text>
</comment>
<proteinExistence type="predicted"/>
<dbReference type="EMBL" id="ADVG01000002">
    <property type="protein sequence ID" value="EFH87769.1"/>
    <property type="molecule type" value="Genomic_DNA"/>
</dbReference>
<dbReference type="STRING" id="485913.Krac_9118"/>
<reference evidence="1 2" key="1">
    <citation type="journal article" date="2011" name="Stand. Genomic Sci.">
        <title>Non-contiguous finished genome sequence and contextual data of the filamentous soil bacterium Ktedonobacter racemifer type strain (SOSP1-21).</title>
        <authorList>
            <person name="Chang Y.J."/>
            <person name="Land M."/>
            <person name="Hauser L."/>
            <person name="Chertkov O."/>
            <person name="Del Rio T.G."/>
            <person name="Nolan M."/>
            <person name="Copeland A."/>
            <person name="Tice H."/>
            <person name="Cheng J.F."/>
            <person name="Lucas S."/>
            <person name="Han C."/>
            <person name="Goodwin L."/>
            <person name="Pitluck S."/>
            <person name="Ivanova N."/>
            <person name="Ovchinikova G."/>
            <person name="Pati A."/>
            <person name="Chen A."/>
            <person name="Palaniappan K."/>
            <person name="Mavromatis K."/>
            <person name="Liolios K."/>
            <person name="Brettin T."/>
            <person name="Fiebig A."/>
            <person name="Rohde M."/>
            <person name="Abt B."/>
            <person name="Goker M."/>
            <person name="Detter J.C."/>
            <person name="Woyke T."/>
            <person name="Bristow J."/>
            <person name="Eisen J.A."/>
            <person name="Markowitz V."/>
            <person name="Hugenholtz P."/>
            <person name="Kyrpides N.C."/>
            <person name="Klenk H.P."/>
            <person name="Lapidus A."/>
        </authorList>
    </citation>
    <scope>NUCLEOTIDE SEQUENCE [LARGE SCALE GENOMIC DNA]</scope>
    <source>
        <strain evidence="2">DSM 44963</strain>
    </source>
</reference>
<protein>
    <submittedName>
        <fullName evidence="1">Uncharacterized protein</fullName>
    </submittedName>
</protein>
<dbReference type="InParanoid" id="D6TR70"/>
<dbReference type="Proteomes" id="UP000004508">
    <property type="component" value="Unassembled WGS sequence"/>
</dbReference>
<sequence>MFHVKHRLSLMKEPPLKTPAFMHGDAQRRSLLGEWKGPGTLTATCRCCILLLEILFYTGECVSAHRGTTTLYEEGMHGRRE</sequence>
<gene>
    <name evidence="1" type="ORF">Krac_9118</name>
</gene>
<keyword evidence="2" id="KW-1185">Reference proteome</keyword>
<accession>D6TR70</accession>